<evidence type="ECO:0000313" key="4">
    <source>
        <dbReference type="Proteomes" id="UP000717328"/>
    </source>
</evidence>
<organism evidence="3 4">
    <name type="scientific">Sphagnurus paluster</name>
    <dbReference type="NCBI Taxonomy" id="117069"/>
    <lineage>
        <taxon>Eukaryota</taxon>
        <taxon>Fungi</taxon>
        <taxon>Dikarya</taxon>
        <taxon>Basidiomycota</taxon>
        <taxon>Agaricomycotina</taxon>
        <taxon>Agaricomycetes</taxon>
        <taxon>Agaricomycetidae</taxon>
        <taxon>Agaricales</taxon>
        <taxon>Tricholomatineae</taxon>
        <taxon>Lyophyllaceae</taxon>
        <taxon>Sphagnurus</taxon>
    </lineage>
</organism>
<dbReference type="GO" id="GO:0034657">
    <property type="term" value="C:GID complex"/>
    <property type="evidence" value="ECO:0007669"/>
    <property type="project" value="TreeGrafter"/>
</dbReference>
<name>A0A9P7FXP9_9AGAR</name>
<protein>
    <submittedName>
        <fullName evidence="3">Uncharacterized protein</fullName>
    </submittedName>
</protein>
<dbReference type="PANTHER" id="PTHR14534:SF3">
    <property type="entry name" value="GID COMPLEX SUBUNIT 4 HOMOLOG"/>
    <property type="match status" value="1"/>
</dbReference>
<sequence length="223" mass="25582">MRKSHNTLTLSQTSHDYGSGRMGANAYILERHFEDVNFSSSYLCGYLRIRGLTDDHPDLTTYFDAEIIGTRYGFLTRNWGATEQEDLVHWARFPAFHDIKDELKRPHMKLSDRDRGIVFMRWKERFLVPNHRVAEINGASFADFNPPPQQTPSARSTSQQVPITPENDEMTFSDAIPKYEAARQARRNSTTRHSSGRAPALAARSNQPAAKMTGFYYHRNSEP</sequence>
<proteinExistence type="inferred from homology"/>
<evidence type="ECO:0000313" key="3">
    <source>
        <dbReference type="EMBL" id="KAG5638268.1"/>
    </source>
</evidence>
<dbReference type="InterPro" id="IPR018618">
    <property type="entry name" value="GID4/10-like"/>
</dbReference>
<dbReference type="PANTHER" id="PTHR14534">
    <property type="entry name" value="VACUOLAR IMPORT AND DEGRADATION PROTEIN 24"/>
    <property type="match status" value="1"/>
</dbReference>
<comment type="caution">
    <text evidence="3">The sequence shown here is derived from an EMBL/GenBank/DDBJ whole genome shotgun (WGS) entry which is preliminary data.</text>
</comment>
<dbReference type="GO" id="GO:0006623">
    <property type="term" value="P:protein targeting to vacuole"/>
    <property type="evidence" value="ECO:0007669"/>
    <property type="project" value="TreeGrafter"/>
</dbReference>
<gene>
    <name evidence="3" type="ORF">H0H81_000913</name>
</gene>
<dbReference type="EMBL" id="JABCKI010005771">
    <property type="protein sequence ID" value="KAG5638268.1"/>
    <property type="molecule type" value="Genomic_DNA"/>
</dbReference>
<reference evidence="3" key="1">
    <citation type="submission" date="2021-02" db="EMBL/GenBank/DDBJ databases">
        <authorList>
            <person name="Nieuwenhuis M."/>
            <person name="Van De Peppel L.J.J."/>
        </authorList>
    </citation>
    <scope>NUCLEOTIDE SEQUENCE</scope>
    <source>
        <strain evidence="3">D49</strain>
    </source>
</reference>
<accession>A0A9P7FXP9</accession>
<dbReference type="GO" id="GO:0005773">
    <property type="term" value="C:vacuole"/>
    <property type="evidence" value="ECO:0007669"/>
    <property type="project" value="GOC"/>
</dbReference>
<comment type="similarity">
    <text evidence="1">Belongs to the GID4/VID24 family.</text>
</comment>
<dbReference type="Pfam" id="PF09783">
    <property type="entry name" value="Vac_ImportDeg"/>
    <property type="match status" value="1"/>
</dbReference>
<evidence type="ECO:0000256" key="2">
    <source>
        <dbReference type="SAM" id="MobiDB-lite"/>
    </source>
</evidence>
<evidence type="ECO:0000256" key="1">
    <source>
        <dbReference type="ARBA" id="ARBA00061469"/>
    </source>
</evidence>
<dbReference type="GO" id="GO:0045721">
    <property type="term" value="P:negative regulation of gluconeogenesis"/>
    <property type="evidence" value="ECO:0007669"/>
    <property type="project" value="TreeGrafter"/>
</dbReference>
<dbReference type="OrthoDB" id="62at2759"/>
<feature type="compositionally biased region" description="Polar residues" evidence="2">
    <location>
        <begin position="151"/>
        <end position="162"/>
    </location>
</feature>
<dbReference type="GO" id="GO:0007039">
    <property type="term" value="P:protein catabolic process in the vacuole"/>
    <property type="evidence" value="ECO:0007669"/>
    <property type="project" value="TreeGrafter"/>
</dbReference>
<dbReference type="AlphaFoldDB" id="A0A9P7FXP9"/>
<keyword evidence="4" id="KW-1185">Reference proteome</keyword>
<reference evidence="3" key="2">
    <citation type="submission" date="2021-10" db="EMBL/GenBank/DDBJ databases">
        <title>Phylogenomics reveals ancestral predisposition of the termite-cultivated fungus Termitomyces towards a domesticated lifestyle.</title>
        <authorList>
            <person name="Auxier B."/>
            <person name="Grum-Grzhimaylo A."/>
            <person name="Cardenas M.E."/>
            <person name="Lodge J.D."/>
            <person name="Laessoe T."/>
            <person name="Pedersen O."/>
            <person name="Smith M.E."/>
            <person name="Kuyper T.W."/>
            <person name="Franco-Molano E.A."/>
            <person name="Baroni T.J."/>
            <person name="Aanen D.K."/>
        </authorList>
    </citation>
    <scope>NUCLEOTIDE SEQUENCE</scope>
    <source>
        <strain evidence="3">D49</strain>
    </source>
</reference>
<dbReference type="GO" id="GO:0043161">
    <property type="term" value="P:proteasome-mediated ubiquitin-dependent protein catabolic process"/>
    <property type="evidence" value="ECO:0007669"/>
    <property type="project" value="TreeGrafter"/>
</dbReference>
<feature type="region of interest" description="Disordered" evidence="2">
    <location>
        <begin position="140"/>
        <end position="223"/>
    </location>
</feature>
<dbReference type="Proteomes" id="UP000717328">
    <property type="component" value="Unassembled WGS sequence"/>
</dbReference>